<evidence type="ECO:0000313" key="1">
    <source>
        <dbReference type="EMBL" id="KAF7850214.1"/>
    </source>
</evidence>
<dbReference type="OrthoDB" id="418757at2759"/>
<dbReference type="AlphaFoldDB" id="A0A8T0CSR8"/>
<name>A0A8T0CSR8_CORYI</name>
<keyword evidence="2" id="KW-1185">Reference proteome</keyword>
<evidence type="ECO:0008006" key="3">
    <source>
        <dbReference type="Google" id="ProtNLM"/>
    </source>
</evidence>
<dbReference type="Gramene" id="rna-gnl|WGS:JABURB|Cocit.L5735.1">
    <property type="protein sequence ID" value="cds-KAF7850214.1"/>
    <property type="gene ID" value="gene-BT93_L5735"/>
</dbReference>
<gene>
    <name evidence="1" type="ORF">BT93_L5735</name>
</gene>
<evidence type="ECO:0000313" key="2">
    <source>
        <dbReference type="Proteomes" id="UP000806378"/>
    </source>
</evidence>
<protein>
    <recommendedName>
        <fullName evidence="3">Retrovirus-related Pol polyprotein from transposon TNT 1-94</fullName>
    </recommendedName>
</protein>
<dbReference type="Proteomes" id="UP000806378">
    <property type="component" value="Unassembled WGS sequence"/>
</dbReference>
<organism evidence="1 2">
    <name type="scientific">Corymbia citriodora subsp. variegata</name>
    <dbReference type="NCBI Taxonomy" id="360336"/>
    <lineage>
        <taxon>Eukaryota</taxon>
        <taxon>Viridiplantae</taxon>
        <taxon>Streptophyta</taxon>
        <taxon>Embryophyta</taxon>
        <taxon>Tracheophyta</taxon>
        <taxon>Spermatophyta</taxon>
        <taxon>Magnoliopsida</taxon>
        <taxon>eudicotyledons</taxon>
        <taxon>Gunneridae</taxon>
        <taxon>Pentapetalae</taxon>
        <taxon>rosids</taxon>
        <taxon>malvids</taxon>
        <taxon>Myrtales</taxon>
        <taxon>Myrtaceae</taxon>
        <taxon>Myrtoideae</taxon>
        <taxon>Eucalypteae</taxon>
        <taxon>Corymbia</taxon>
    </lineage>
</organism>
<comment type="caution">
    <text evidence="1">The sequence shown here is derived from an EMBL/GenBank/DDBJ whole genome shotgun (WGS) entry which is preliminary data.</text>
</comment>
<sequence length="101" mass="11966">MEEGKVRIDRFDGKDFAFWKIQIEDYLYQRNLHLPLYGEKPNSMKDAEWELLDRQVMGVIRLTLSQNISFNIVKEKTTAGLMKALSNMYEKPFAINKVYLM</sequence>
<accession>A0A8T0CSR8</accession>
<dbReference type="EMBL" id="MU089634">
    <property type="protein sequence ID" value="KAF7850214.1"/>
    <property type="molecule type" value="Genomic_DNA"/>
</dbReference>
<reference evidence="1" key="1">
    <citation type="submission" date="2020-05" db="EMBL/GenBank/DDBJ databases">
        <title>WGS assembly of Corymbia citriodora subspecies variegata.</title>
        <authorList>
            <person name="Barry K."/>
            <person name="Hundley H."/>
            <person name="Shu S."/>
            <person name="Jenkins J."/>
            <person name="Grimwood J."/>
            <person name="Baten A."/>
        </authorList>
    </citation>
    <scope>NUCLEOTIDE SEQUENCE</scope>
    <source>
        <strain evidence="1">CV2-018</strain>
    </source>
</reference>
<proteinExistence type="predicted"/>